<dbReference type="EMBL" id="CP001940">
    <property type="protein sequence ID" value="ADH84723.1"/>
    <property type="molecule type" value="Genomic_DNA"/>
</dbReference>
<evidence type="ECO:0000256" key="1">
    <source>
        <dbReference type="SAM" id="MobiDB-lite"/>
    </source>
</evidence>
<dbReference type="Gene3D" id="1.10.287.110">
    <property type="entry name" value="DnaJ domain"/>
    <property type="match status" value="1"/>
</dbReference>
<feature type="region of interest" description="Disordered" evidence="1">
    <location>
        <begin position="91"/>
        <end position="143"/>
    </location>
</feature>
<sequence length="292" mass="33595">MTLMLAEKDLYRACEVIFGPELDISRDFLEYLQLSGVKCAYRKRALETHPDRFAATGHLPPEHQDGLHFHDVQQAYESLRQYLEAREKGIIIPGKEPAGQRQRPAGNSCRPRTTPGRNRHSGSNQAGARSQAGSSNKQGQRSGTIHPFWDIDALYRGPLPNRRLLLGHFLYYSGVASWRNIVQALAWQRSQRPRIGEISRRYGLLNDREIAMVLNTRQANQRFGETAHALGLLTDPQLRLLIQAQKRLQRKFGEYFVAENILTREKLARLLAAYHRHNNRLFREFTGQRSFL</sequence>
<keyword evidence="2" id="KW-0346">Stress response</keyword>
<evidence type="ECO:0000313" key="2">
    <source>
        <dbReference type="EMBL" id="ADH84723.1"/>
    </source>
</evidence>
<dbReference type="SUPFAM" id="SSF46565">
    <property type="entry name" value="Chaperone J-domain"/>
    <property type="match status" value="1"/>
</dbReference>
<feature type="compositionally biased region" description="Polar residues" evidence="1">
    <location>
        <begin position="121"/>
        <end position="143"/>
    </location>
</feature>
<proteinExistence type="predicted"/>
<organism evidence="2 3">
    <name type="scientific">Desulfurivibrio alkaliphilus (strain DSM 19089 / UNIQEM U267 / AHT2)</name>
    <dbReference type="NCBI Taxonomy" id="589865"/>
    <lineage>
        <taxon>Bacteria</taxon>
        <taxon>Pseudomonadati</taxon>
        <taxon>Thermodesulfobacteriota</taxon>
        <taxon>Desulfobulbia</taxon>
        <taxon>Desulfobulbales</taxon>
        <taxon>Desulfobulbaceae</taxon>
        <taxon>Desulfurivibrio</taxon>
    </lineage>
</organism>
<dbReference type="InterPro" id="IPR036869">
    <property type="entry name" value="J_dom_sf"/>
</dbReference>
<dbReference type="Proteomes" id="UP000001508">
    <property type="component" value="Chromosome"/>
</dbReference>
<evidence type="ECO:0000313" key="3">
    <source>
        <dbReference type="Proteomes" id="UP000001508"/>
    </source>
</evidence>
<gene>
    <name evidence="2" type="ordered locus">DaAHT2_0006</name>
</gene>
<keyword evidence="3" id="KW-1185">Reference proteome</keyword>
<dbReference type="STRING" id="589865.DaAHT2_0006"/>
<dbReference type="HOGENOM" id="CLU_1141293_0_0_7"/>
<dbReference type="InParanoid" id="D6Z566"/>
<protein>
    <submittedName>
        <fullName evidence="2">Heat shock protein DnaJ domain protein</fullName>
    </submittedName>
</protein>
<reference evidence="3" key="1">
    <citation type="submission" date="2010-02" db="EMBL/GenBank/DDBJ databases">
        <title>Complete sequence of Desulfurivibrio alkaliphilus AHT2.</title>
        <authorList>
            <consortium name="US DOE Joint Genome Institute"/>
            <person name="Pitluck S."/>
            <person name="Chertkov O."/>
            <person name="Detter J.C."/>
            <person name="Han C."/>
            <person name="Tapia R."/>
            <person name="Larimer F."/>
            <person name="Land M."/>
            <person name="Hauser L."/>
            <person name="Kyrpides N."/>
            <person name="Mikhailova N."/>
            <person name="Sorokin D.Y."/>
            <person name="Muyzer G."/>
            <person name="Woyke T."/>
        </authorList>
    </citation>
    <scope>NUCLEOTIDE SEQUENCE [LARGE SCALE GENOMIC DNA]</scope>
    <source>
        <strain evidence="3">DSM 19089 / UNIQEM U267 / AHT2</strain>
    </source>
</reference>
<dbReference type="RefSeq" id="WP_013162254.1">
    <property type="nucleotide sequence ID" value="NC_014216.1"/>
</dbReference>
<accession>D6Z566</accession>
<dbReference type="eggNOG" id="COG0484">
    <property type="taxonomic scope" value="Bacteria"/>
</dbReference>
<dbReference type="InterPro" id="IPR037257">
    <property type="entry name" value="T2SS_E_N_sf"/>
</dbReference>
<dbReference type="CDD" id="cd06257">
    <property type="entry name" value="DnaJ"/>
    <property type="match status" value="1"/>
</dbReference>
<dbReference type="OrthoDB" id="5432239at2"/>
<dbReference type="AlphaFoldDB" id="D6Z566"/>
<dbReference type="KEGG" id="dak:DaAHT2_0006"/>
<dbReference type="InterPro" id="IPR001623">
    <property type="entry name" value="DnaJ_domain"/>
</dbReference>
<name>D6Z566_DESAT</name>
<dbReference type="SUPFAM" id="SSF160246">
    <property type="entry name" value="EspE N-terminal domain-like"/>
    <property type="match status" value="1"/>
</dbReference>